<dbReference type="OrthoDB" id="2288642at2759"/>
<dbReference type="STRING" id="4829.A0A163MAZ7"/>
<accession>A0A163MAZ7</accession>
<evidence type="ECO:0000256" key="1">
    <source>
        <dbReference type="SAM" id="SignalP"/>
    </source>
</evidence>
<dbReference type="Proteomes" id="UP000078561">
    <property type="component" value="Unassembled WGS sequence"/>
</dbReference>
<name>A0A163MAZ7_ABSGL</name>
<keyword evidence="1" id="KW-0732">Signal</keyword>
<feature type="chain" id="PRO_5007844404" evidence="1">
    <location>
        <begin position="20"/>
        <end position="352"/>
    </location>
</feature>
<feature type="signal peptide" evidence="1">
    <location>
        <begin position="1"/>
        <end position="19"/>
    </location>
</feature>
<keyword evidence="3" id="KW-1185">Reference proteome</keyword>
<dbReference type="InParanoid" id="A0A163MAZ7"/>
<protein>
    <submittedName>
        <fullName evidence="2">Uncharacterized protein</fullName>
    </submittedName>
</protein>
<sequence length="352" mass="35989">MRFTTLAVLATAMLMSVQAAPITARSGTTATASSADSGAGSLLLLPGLSDITSLLNLDNVLGLVQGLPDKVQTQVLSLVNDPEQLTTLIESLPSQLQTKLAGLPDELKQLPADVQTQLADLPSQLASLPAKLQTLVAQLPATLQAKLAALPSLIQGLPAQIEALPEALQAKLKDLPDLLTSKLQAGDLDAALKQVESLLSGVTGGKTGSVGDLPAKLEEQLTIVKTTLTQVTKVTSGVTSKVQETVTTLTGTVSSVTSTATVTVSQLKTVTGTAVSSVKDKIALPVKFVKDAASGVVDGTTTTKGKSGDVVQVVLSDLLTTSGVKVSALTDKVALPLDLVKTLKSVVPVANV</sequence>
<proteinExistence type="predicted"/>
<evidence type="ECO:0000313" key="3">
    <source>
        <dbReference type="Proteomes" id="UP000078561"/>
    </source>
</evidence>
<evidence type="ECO:0000313" key="2">
    <source>
        <dbReference type="EMBL" id="SAM03039.1"/>
    </source>
</evidence>
<dbReference type="EMBL" id="LT554031">
    <property type="protein sequence ID" value="SAM03039.1"/>
    <property type="molecule type" value="Genomic_DNA"/>
</dbReference>
<organism evidence="2">
    <name type="scientific">Absidia glauca</name>
    <name type="common">Pin mould</name>
    <dbReference type="NCBI Taxonomy" id="4829"/>
    <lineage>
        <taxon>Eukaryota</taxon>
        <taxon>Fungi</taxon>
        <taxon>Fungi incertae sedis</taxon>
        <taxon>Mucoromycota</taxon>
        <taxon>Mucoromycotina</taxon>
        <taxon>Mucoromycetes</taxon>
        <taxon>Mucorales</taxon>
        <taxon>Cunninghamellaceae</taxon>
        <taxon>Absidia</taxon>
    </lineage>
</organism>
<dbReference type="AlphaFoldDB" id="A0A163MAZ7"/>
<reference evidence="2" key="1">
    <citation type="submission" date="2016-04" db="EMBL/GenBank/DDBJ databases">
        <authorList>
            <person name="Evans L.H."/>
            <person name="Alamgir A."/>
            <person name="Owens N."/>
            <person name="Weber N.D."/>
            <person name="Virtaneva K."/>
            <person name="Barbian K."/>
            <person name="Babar A."/>
            <person name="Rosenke K."/>
        </authorList>
    </citation>
    <scope>NUCLEOTIDE SEQUENCE [LARGE SCALE GENOMIC DNA]</scope>
    <source>
        <strain evidence="2">CBS 101.48</strain>
    </source>
</reference>
<gene>
    <name evidence="2" type="primary">ABSGL_08856.1 scaffold 10450</name>
</gene>
<dbReference type="SUPFAM" id="SSF58113">
    <property type="entry name" value="Apolipoprotein A-I"/>
    <property type="match status" value="1"/>
</dbReference>